<feature type="compositionally biased region" description="Basic and acidic residues" evidence="1">
    <location>
        <begin position="268"/>
        <end position="300"/>
    </location>
</feature>
<feature type="region of interest" description="Disordered" evidence="1">
    <location>
        <begin position="376"/>
        <end position="445"/>
    </location>
</feature>
<organism evidence="2 3">
    <name type="scientific">Gnathostoma spinigerum</name>
    <dbReference type="NCBI Taxonomy" id="75299"/>
    <lineage>
        <taxon>Eukaryota</taxon>
        <taxon>Metazoa</taxon>
        <taxon>Ecdysozoa</taxon>
        <taxon>Nematoda</taxon>
        <taxon>Chromadorea</taxon>
        <taxon>Rhabditida</taxon>
        <taxon>Spirurina</taxon>
        <taxon>Gnathostomatomorpha</taxon>
        <taxon>Gnathostomatoidea</taxon>
        <taxon>Gnathostomatidae</taxon>
        <taxon>Gnathostoma</taxon>
    </lineage>
</organism>
<feature type="compositionally biased region" description="Polar residues" evidence="1">
    <location>
        <begin position="427"/>
        <end position="436"/>
    </location>
</feature>
<gene>
    <name evidence="2" type="ORF">AB6A40_004899</name>
</gene>
<feature type="region of interest" description="Disordered" evidence="1">
    <location>
        <begin position="460"/>
        <end position="502"/>
    </location>
</feature>
<feature type="region of interest" description="Disordered" evidence="1">
    <location>
        <begin position="158"/>
        <end position="183"/>
    </location>
</feature>
<feature type="region of interest" description="Disordered" evidence="1">
    <location>
        <begin position="17"/>
        <end position="51"/>
    </location>
</feature>
<evidence type="ECO:0000313" key="3">
    <source>
        <dbReference type="Proteomes" id="UP001608902"/>
    </source>
</evidence>
<sequence>MKRIRIEPRMKAIANMTPTEESKSGKAKMRQLILSTSSERTRKSPLGRHKIRQRKTDFFILKTARGVSKSPSAKVIQRRSAVLSEPPPERSTLPIMADEPTMVRMKVEKFDLKTAKPESLTMGESCSTTSDSSREDLKLESSACIRRAPPKAWIAAREEKSTPSIAVGENDVTPLRRKKRMSKCKLMQLSQLSGQKGTSVAKTGQYESYSASETPHLVVPKMTLATGRSLSPPTKQSVNMKQNSTRSPSLSLDKKITKEASKSPTIRQPERHLLHEVRKDYEGQTKQEPMDVYELKRVQENKAISKTKEHREKQKSSEPLKVTGETENVFVRAKARERENALGSKKAKEENEVVCELSELRTARKKDSTPCIRTGKEKEKISALRTAREKKTSRYTKHDKEVMQQLKAVETSRLAKDSLRDAGSSRGDLSTNSSLRTARRKSSSTLRPFVLDHIEKIGARSPELEAQRRPRRRRSHPELLKTARAKHSDPCRSPDPIVDSERGKLPTNVKLLKSDFAFIGASRQKQPSQFTEKPTEISNKSLKSFEGGEVTSSCISTQENKEMNENMRKTHEQTQETTIGERQVTNLAKSANSDLPQRMPATSSEVERQHLPLDSTSAGPSNKPKAEYQQYYAQTVPSTDMASIDTIALLIKRLYESAQQIADEEAKSSGAQSTEAGLQVTSIRRRNSLGRAVNDGEHIKTKLSLKITTTRVPMQEKRTSSASTVQVVKQSSAKCERELQSTTESLTRRTPYNRLPIISASSDYCRRGNSYICVDRKSRK</sequence>
<dbReference type="Proteomes" id="UP001608902">
    <property type="component" value="Unassembled WGS sequence"/>
</dbReference>
<feature type="region of interest" description="Disordered" evidence="1">
    <location>
        <begin position="226"/>
        <end position="324"/>
    </location>
</feature>
<feature type="region of interest" description="Disordered" evidence="1">
    <location>
        <begin position="590"/>
        <end position="625"/>
    </location>
</feature>
<name>A0ABD6EF15_9BILA</name>
<dbReference type="EMBL" id="JBGFUD010002959">
    <property type="protein sequence ID" value="MFH4978190.1"/>
    <property type="molecule type" value="Genomic_DNA"/>
</dbReference>
<evidence type="ECO:0000256" key="1">
    <source>
        <dbReference type="SAM" id="MobiDB-lite"/>
    </source>
</evidence>
<comment type="caution">
    <text evidence="2">The sequence shown here is derived from an EMBL/GenBank/DDBJ whole genome shotgun (WGS) entry which is preliminary data.</text>
</comment>
<feature type="compositionally biased region" description="Basic and acidic residues" evidence="1">
    <location>
        <begin position="376"/>
        <end position="402"/>
    </location>
</feature>
<feature type="compositionally biased region" description="Basic and acidic residues" evidence="1">
    <location>
        <begin position="306"/>
        <end position="318"/>
    </location>
</feature>
<dbReference type="AlphaFoldDB" id="A0ABD6EF15"/>
<feature type="compositionally biased region" description="Polar residues" evidence="1">
    <location>
        <begin position="590"/>
        <end position="604"/>
    </location>
</feature>
<protein>
    <submittedName>
        <fullName evidence="2">Uncharacterized protein</fullName>
    </submittedName>
</protein>
<feature type="compositionally biased region" description="Polar residues" evidence="1">
    <location>
        <begin position="226"/>
        <end position="250"/>
    </location>
</feature>
<keyword evidence="3" id="KW-1185">Reference proteome</keyword>
<feature type="compositionally biased region" description="Basic and acidic residues" evidence="1">
    <location>
        <begin position="476"/>
        <end position="492"/>
    </location>
</feature>
<evidence type="ECO:0000313" key="2">
    <source>
        <dbReference type="EMBL" id="MFH4978190.1"/>
    </source>
</evidence>
<reference evidence="2 3" key="1">
    <citation type="submission" date="2024-08" db="EMBL/GenBank/DDBJ databases">
        <title>Gnathostoma spinigerum genome.</title>
        <authorList>
            <person name="Gonzalez-Bertolin B."/>
            <person name="Monzon S."/>
            <person name="Zaballos A."/>
            <person name="Jimenez P."/>
            <person name="Dekumyoy P."/>
            <person name="Varona S."/>
            <person name="Cuesta I."/>
            <person name="Sumanam S."/>
            <person name="Adisakwattana P."/>
            <person name="Gasser R.B."/>
            <person name="Hernandez-Gonzalez A."/>
            <person name="Young N.D."/>
            <person name="Perteguer M.J."/>
        </authorList>
    </citation>
    <scope>NUCLEOTIDE SEQUENCE [LARGE SCALE GENOMIC DNA]</scope>
    <source>
        <strain evidence="2">AL3</strain>
        <tissue evidence="2">Liver</tissue>
    </source>
</reference>
<proteinExistence type="predicted"/>
<accession>A0ABD6EF15</accession>
<feature type="compositionally biased region" description="Basic and acidic residues" evidence="1">
    <location>
        <begin position="252"/>
        <end position="261"/>
    </location>
</feature>